<protein>
    <submittedName>
        <fullName evidence="3">MerR family transcriptional regulator</fullName>
    </submittedName>
</protein>
<dbReference type="PRINTS" id="PR00040">
    <property type="entry name" value="HTHMERR"/>
</dbReference>
<evidence type="ECO:0000313" key="4">
    <source>
        <dbReference type="Proteomes" id="UP000253318"/>
    </source>
</evidence>
<accession>A0A368T1A7</accession>
<dbReference type="EMBL" id="QEIN01000180">
    <property type="protein sequence ID" value="RCV53869.1"/>
    <property type="molecule type" value="Genomic_DNA"/>
</dbReference>
<dbReference type="Gene3D" id="1.10.1660.10">
    <property type="match status" value="1"/>
</dbReference>
<dbReference type="PROSITE" id="PS50937">
    <property type="entry name" value="HTH_MERR_2"/>
    <property type="match status" value="1"/>
</dbReference>
<dbReference type="PANTHER" id="PTHR30204">
    <property type="entry name" value="REDOX-CYCLING DRUG-SENSING TRANSCRIPTIONAL ACTIVATOR SOXR"/>
    <property type="match status" value="1"/>
</dbReference>
<sequence>MRIGELARRTGVSHRLLRYYEEQGLLQVQRSANGYREYGEDTVGQVRRIRALLAAGLSTQVIRDVLPCARGEAPELDMCPELAATLHRELSGMDARIAALTEARTALASFVSAVPAGR</sequence>
<dbReference type="RefSeq" id="WP_114399032.1">
    <property type="nucleotide sequence ID" value="NZ_QEIM01000103.1"/>
</dbReference>
<name>A0A368T1A7_9ACTN</name>
<feature type="domain" description="HTH merR-type" evidence="2">
    <location>
        <begin position="1"/>
        <end position="68"/>
    </location>
</feature>
<reference evidence="3 4" key="1">
    <citation type="submission" date="2018-04" db="EMBL/GenBank/DDBJ databases">
        <title>Novel actinobacteria from marine sediment.</title>
        <authorList>
            <person name="Ng Z.Y."/>
            <person name="Tan G.Y.A."/>
        </authorList>
    </citation>
    <scope>NUCLEOTIDE SEQUENCE [LARGE SCALE GENOMIC DNA]</scope>
    <source>
        <strain evidence="3 4">TPS81</strain>
    </source>
</reference>
<keyword evidence="1" id="KW-0238">DNA-binding</keyword>
<dbReference type="SUPFAM" id="SSF46955">
    <property type="entry name" value="Putative DNA-binding domain"/>
    <property type="match status" value="1"/>
</dbReference>
<dbReference type="InterPro" id="IPR009061">
    <property type="entry name" value="DNA-bd_dom_put_sf"/>
</dbReference>
<dbReference type="AlphaFoldDB" id="A0A368T1A7"/>
<proteinExistence type="predicted"/>
<gene>
    <name evidence="3" type="ORF">DEF24_19975</name>
</gene>
<dbReference type="GO" id="GO:0003677">
    <property type="term" value="F:DNA binding"/>
    <property type="evidence" value="ECO:0007669"/>
    <property type="project" value="UniProtKB-KW"/>
</dbReference>
<evidence type="ECO:0000313" key="3">
    <source>
        <dbReference type="EMBL" id="RCV53869.1"/>
    </source>
</evidence>
<comment type="caution">
    <text evidence="3">The sequence shown here is derived from an EMBL/GenBank/DDBJ whole genome shotgun (WGS) entry which is preliminary data.</text>
</comment>
<dbReference type="GO" id="GO:0003700">
    <property type="term" value="F:DNA-binding transcription factor activity"/>
    <property type="evidence" value="ECO:0007669"/>
    <property type="project" value="InterPro"/>
</dbReference>
<evidence type="ECO:0000259" key="2">
    <source>
        <dbReference type="PROSITE" id="PS50937"/>
    </source>
</evidence>
<dbReference type="InterPro" id="IPR000551">
    <property type="entry name" value="MerR-type_HTH_dom"/>
</dbReference>
<dbReference type="PANTHER" id="PTHR30204:SF93">
    <property type="entry name" value="HTH MERR-TYPE DOMAIN-CONTAINING PROTEIN"/>
    <property type="match status" value="1"/>
</dbReference>
<dbReference type="Proteomes" id="UP000253318">
    <property type="component" value="Unassembled WGS sequence"/>
</dbReference>
<organism evidence="3 4">
    <name type="scientific">Marinitenerispora sediminis</name>
    <dbReference type="NCBI Taxonomy" id="1931232"/>
    <lineage>
        <taxon>Bacteria</taxon>
        <taxon>Bacillati</taxon>
        <taxon>Actinomycetota</taxon>
        <taxon>Actinomycetes</taxon>
        <taxon>Streptosporangiales</taxon>
        <taxon>Nocardiopsidaceae</taxon>
        <taxon>Marinitenerispora</taxon>
    </lineage>
</organism>
<dbReference type="OrthoDB" id="5296483at2"/>
<evidence type="ECO:0000256" key="1">
    <source>
        <dbReference type="ARBA" id="ARBA00023125"/>
    </source>
</evidence>
<dbReference type="CDD" id="cd01282">
    <property type="entry name" value="HTH_MerR-like_sg3"/>
    <property type="match status" value="1"/>
</dbReference>
<dbReference type="InterPro" id="IPR047057">
    <property type="entry name" value="MerR_fam"/>
</dbReference>
<dbReference type="Pfam" id="PF13411">
    <property type="entry name" value="MerR_1"/>
    <property type="match status" value="1"/>
</dbReference>
<keyword evidence="4" id="KW-1185">Reference proteome</keyword>
<dbReference type="SMART" id="SM00422">
    <property type="entry name" value="HTH_MERR"/>
    <property type="match status" value="1"/>
</dbReference>
<dbReference type="PROSITE" id="PS00552">
    <property type="entry name" value="HTH_MERR_1"/>
    <property type="match status" value="1"/>
</dbReference>